<dbReference type="AlphaFoldDB" id="A0AAE9E093"/>
<evidence type="ECO:0000256" key="1">
    <source>
        <dbReference type="SAM" id="MobiDB-lite"/>
    </source>
</evidence>
<evidence type="ECO:0000313" key="2">
    <source>
        <dbReference type="EMBL" id="ULU14433.1"/>
    </source>
</evidence>
<feature type="region of interest" description="Disordered" evidence="1">
    <location>
        <begin position="145"/>
        <end position="197"/>
    </location>
</feature>
<feature type="compositionally biased region" description="Low complexity" evidence="1">
    <location>
        <begin position="145"/>
        <end position="156"/>
    </location>
</feature>
<name>A0AAE9E093_CAEBR</name>
<feature type="compositionally biased region" description="Low complexity" evidence="1">
    <location>
        <begin position="172"/>
        <end position="185"/>
    </location>
</feature>
<gene>
    <name evidence="2" type="ORF">L3Y34_016730</name>
</gene>
<organism evidence="2 3">
    <name type="scientific">Caenorhabditis briggsae</name>
    <dbReference type="NCBI Taxonomy" id="6238"/>
    <lineage>
        <taxon>Eukaryota</taxon>
        <taxon>Metazoa</taxon>
        <taxon>Ecdysozoa</taxon>
        <taxon>Nematoda</taxon>
        <taxon>Chromadorea</taxon>
        <taxon>Rhabditida</taxon>
        <taxon>Rhabditina</taxon>
        <taxon>Rhabditomorpha</taxon>
        <taxon>Rhabditoidea</taxon>
        <taxon>Rhabditidae</taxon>
        <taxon>Peloderinae</taxon>
        <taxon>Caenorhabditis</taxon>
    </lineage>
</organism>
<dbReference type="EMBL" id="CP090891">
    <property type="protein sequence ID" value="ULU14433.1"/>
    <property type="molecule type" value="Genomic_DNA"/>
</dbReference>
<accession>A0AAE9E093</accession>
<evidence type="ECO:0000313" key="3">
    <source>
        <dbReference type="Proteomes" id="UP000827892"/>
    </source>
</evidence>
<sequence>MEPGPPKKRKITDSSPIQVVDLSLIPPLPSSDVAGPSTSDGTVATVPQGVMPQGQMDSKLRELLLSSPACLFGHQPVTSSTASGAPNGQAAVTSWENWLCVLATNLSPAQWQGYWLAHCALFGEQAVPVHMLSFFQGHLPSSSSASPSSSTLSQLPNGPHPNDPIHERYEMGNAASGGSSGTSRSRGGGGGASSGNDYNNSMVFSNGRLAAAETSEFFCWKGGVWFG</sequence>
<protein>
    <submittedName>
        <fullName evidence="2">Uncharacterized protein</fullName>
    </submittedName>
</protein>
<dbReference type="Proteomes" id="UP000827892">
    <property type="component" value="Chromosome I"/>
</dbReference>
<proteinExistence type="predicted"/>
<reference evidence="2 3" key="1">
    <citation type="submission" date="2022-05" db="EMBL/GenBank/DDBJ databases">
        <title>Chromosome-level reference genomes for two strains of Caenorhabditis briggsae: an improved platform for comparative genomics.</title>
        <authorList>
            <person name="Stevens L."/>
            <person name="Andersen E.C."/>
        </authorList>
    </citation>
    <scope>NUCLEOTIDE SEQUENCE [LARGE SCALE GENOMIC DNA]</scope>
    <source>
        <strain evidence="2">QX1410_ONT</strain>
        <tissue evidence="2">Whole-organism</tissue>
    </source>
</reference>